<keyword evidence="2" id="KW-1185">Reference proteome</keyword>
<accession>F0SLS9</accession>
<gene>
    <name evidence="1" type="ordered locus">Plabr_1205</name>
</gene>
<dbReference type="STRING" id="756272.Plabr_1205"/>
<proteinExistence type="predicted"/>
<dbReference type="HOGENOM" id="CLU_990026_0_0_0"/>
<dbReference type="Proteomes" id="UP000006860">
    <property type="component" value="Chromosome"/>
</dbReference>
<organism evidence="1 2">
    <name type="scientific">Rubinisphaera brasiliensis (strain ATCC 49424 / DSM 5305 / JCM 21570 / IAM 15109 / NBRC 103401 / IFAM 1448)</name>
    <name type="common">Planctomyces brasiliensis</name>
    <dbReference type="NCBI Taxonomy" id="756272"/>
    <lineage>
        <taxon>Bacteria</taxon>
        <taxon>Pseudomonadati</taxon>
        <taxon>Planctomycetota</taxon>
        <taxon>Planctomycetia</taxon>
        <taxon>Planctomycetales</taxon>
        <taxon>Planctomycetaceae</taxon>
        <taxon>Rubinisphaera</taxon>
    </lineage>
</organism>
<dbReference type="KEGG" id="pbs:Plabr_1205"/>
<dbReference type="AlphaFoldDB" id="F0SLS9"/>
<name>F0SLS9_RUBBR</name>
<dbReference type="EMBL" id="CP002546">
    <property type="protein sequence ID" value="ADY58820.1"/>
    <property type="molecule type" value="Genomic_DNA"/>
</dbReference>
<protein>
    <submittedName>
        <fullName evidence="1">Uncharacterized protein</fullName>
    </submittedName>
</protein>
<evidence type="ECO:0000313" key="1">
    <source>
        <dbReference type="EMBL" id="ADY58820.1"/>
    </source>
</evidence>
<sequence>MQLRSTAHSVTSIILFITYLIPHSDCHAQDNFLIIARPQRPLFLPGDAFFPSRISEKKLSDQDDSLTLHYYDKLPHAYRLQDTFGTVRLNVTGNTDTLQKHLRTAYEKSTEYTDRTFTERTLADGTQKLSESNGPIVLVYSKSFSPTADRFFLKYREEWWTCNADNASPEEKHATPTSLPYTSQLKTLSHTLEEWRYSKRVEALPAKKERPLFSEDDSPRFVGWSSSIDANECDIYVFPSTNTPDEYANRKRQCTFYKVTSENIHECIFLRHGEIQETLLD</sequence>
<evidence type="ECO:0000313" key="2">
    <source>
        <dbReference type="Proteomes" id="UP000006860"/>
    </source>
</evidence>
<reference evidence="2" key="1">
    <citation type="submission" date="2011-02" db="EMBL/GenBank/DDBJ databases">
        <title>The complete genome of Planctomyces brasiliensis DSM 5305.</title>
        <authorList>
            <person name="Lucas S."/>
            <person name="Copeland A."/>
            <person name="Lapidus A."/>
            <person name="Bruce D."/>
            <person name="Goodwin L."/>
            <person name="Pitluck S."/>
            <person name="Kyrpides N."/>
            <person name="Mavromatis K."/>
            <person name="Pagani I."/>
            <person name="Ivanova N."/>
            <person name="Ovchinnikova G."/>
            <person name="Lu M."/>
            <person name="Detter J.C."/>
            <person name="Han C."/>
            <person name="Land M."/>
            <person name="Hauser L."/>
            <person name="Markowitz V."/>
            <person name="Cheng J.-F."/>
            <person name="Hugenholtz P."/>
            <person name="Woyke T."/>
            <person name="Wu D."/>
            <person name="Tindall B."/>
            <person name="Pomrenke H.G."/>
            <person name="Brambilla E."/>
            <person name="Klenk H.-P."/>
            <person name="Eisen J.A."/>
        </authorList>
    </citation>
    <scope>NUCLEOTIDE SEQUENCE [LARGE SCALE GENOMIC DNA]</scope>
    <source>
        <strain evidence="2">ATCC 49424 / DSM 5305 / JCM 21570 / NBRC 103401 / IFAM 1448</strain>
    </source>
</reference>